<proteinExistence type="predicted"/>
<dbReference type="EMBL" id="QGGO01000015">
    <property type="protein sequence ID" value="PWK24483.1"/>
    <property type="molecule type" value="Genomic_DNA"/>
</dbReference>
<sequence length="187" mass="21736">MNILLLYLYCTISSITFWSKDGDTQLQKAFEYVNLFAQKDSILAECTNTSKTRKVVVSPQQIAFDINNVMCSFIQKKYKKEGMSCSQINMKEGRLITLTSDSVYREISKIKPIPFNQSVMYNKAREPEIGYAIMFSDVYKNCVMVELRYFCNNQAGNAWGKKAIVFMFEFDAKDNIKAVYQNEKKYR</sequence>
<reference evidence="1 2" key="1">
    <citation type="submission" date="2018-05" db="EMBL/GenBank/DDBJ databases">
        <title>Genomic Encyclopedia of Archaeal and Bacterial Type Strains, Phase II (KMG-II): from individual species to whole genera.</title>
        <authorList>
            <person name="Goeker M."/>
        </authorList>
    </citation>
    <scope>NUCLEOTIDE SEQUENCE [LARGE SCALE GENOMIC DNA]</scope>
    <source>
        <strain evidence="1 2">DSM 22214</strain>
    </source>
</reference>
<accession>A0A316E6Z2</accession>
<dbReference type="Proteomes" id="UP000245489">
    <property type="component" value="Unassembled WGS sequence"/>
</dbReference>
<evidence type="ECO:0000313" key="2">
    <source>
        <dbReference type="Proteomes" id="UP000245489"/>
    </source>
</evidence>
<dbReference type="RefSeq" id="WP_109743709.1">
    <property type="nucleotide sequence ID" value="NZ_QGGO01000015.1"/>
</dbReference>
<protein>
    <submittedName>
        <fullName evidence="1">Uncharacterized protein</fullName>
    </submittedName>
</protein>
<evidence type="ECO:0000313" key="1">
    <source>
        <dbReference type="EMBL" id="PWK24483.1"/>
    </source>
</evidence>
<keyword evidence="2" id="KW-1185">Reference proteome</keyword>
<gene>
    <name evidence="1" type="ORF">LV89_02996</name>
</gene>
<dbReference type="AlphaFoldDB" id="A0A316E6Z2"/>
<organism evidence="1 2">
    <name type="scientific">Arcicella aurantiaca</name>
    <dbReference type="NCBI Taxonomy" id="591202"/>
    <lineage>
        <taxon>Bacteria</taxon>
        <taxon>Pseudomonadati</taxon>
        <taxon>Bacteroidota</taxon>
        <taxon>Cytophagia</taxon>
        <taxon>Cytophagales</taxon>
        <taxon>Flectobacillaceae</taxon>
        <taxon>Arcicella</taxon>
    </lineage>
</organism>
<comment type="caution">
    <text evidence="1">The sequence shown here is derived from an EMBL/GenBank/DDBJ whole genome shotgun (WGS) entry which is preliminary data.</text>
</comment>
<name>A0A316E6Z2_9BACT</name>